<evidence type="ECO:0000313" key="3">
    <source>
        <dbReference type="Proteomes" id="UP001367508"/>
    </source>
</evidence>
<evidence type="ECO:0000256" key="1">
    <source>
        <dbReference type="SAM" id="MobiDB-lite"/>
    </source>
</evidence>
<keyword evidence="3" id="KW-1185">Reference proteome</keyword>
<comment type="caution">
    <text evidence="2">The sequence shown here is derived from an EMBL/GenBank/DDBJ whole genome shotgun (WGS) entry which is preliminary data.</text>
</comment>
<dbReference type="AlphaFoldDB" id="A0AAN9Q3W3"/>
<proteinExistence type="predicted"/>
<feature type="region of interest" description="Disordered" evidence="1">
    <location>
        <begin position="163"/>
        <end position="193"/>
    </location>
</feature>
<dbReference type="Proteomes" id="UP001367508">
    <property type="component" value="Unassembled WGS sequence"/>
</dbReference>
<accession>A0AAN9Q3W3</accession>
<dbReference type="EMBL" id="JAYMYQ010000006">
    <property type="protein sequence ID" value="KAK7323600.1"/>
    <property type="molecule type" value="Genomic_DNA"/>
</dbReference>
<feature type="compositionally biased region" description="Polar residues" evidence="1">
    <location>
        <begin position="174"/>
        <end position="186"/>
    </location>
</feature>
<evidence type="ECO:0000313" key="2">
    <source>
        <dbReference type="EMBL" id="KAK7323600.1"/>
    </source>
</evidence>
<organism evidence="2 3">
    <name type="scientific">Canavalia gladiata</name>
    <name type="common">Sword bean</name>
    <name type="synonym">Dolichos gladiatus</name>
    <dbReference type="NCBI Taxonomy" id="3824"/>
    <lineage>
        <taxon>Eukaryota</taxon>
        <taxon>Viridiplantae</taxon>
        <taxon>Streptophyta</taxon>
        <taxon>Embryophyta</taxon>
        <taxon>Tracheophyta</taxon>
        <taxon>Spermatophyta</taxon>
        <taxon>Magnoliopsida</taxon>
        <taxon>eudicotyledons</taxon>
        <taxon>Gunneridae</taxon>
        <taxon>Pentapetalae</taxon>
        <taxon>rosids</taxon>
        <taxon>fabids</taxon>
        <taxon>Fabales</taxon>
        <taxon>Fabaceae</taxon>
        <taxon>Papilionoideae</taxon>
        <taxon>50 kb inversion clade</taxon>
        <taxon>NPAAA clade</taxon>
        <taxon>indigoferoid/millettioid clade</taxon>
        <taxon>Phaseoleae</taxon>
        <taxon>Canavalia</taxon>
    </lineage>
</organism>
<gene>
    <name evidence="2" type="ORF">VNO77_27079</name>
</gene>
<sequence length="228" mass="25536">MSQRGSWDSAYGGLRRLGLGHCTHRGLLLAQIGSHCLCGHLSCRSNGSIVNRYIPSLSQIERCLPLRCRVRYPIVVLVRERFARDYLTGCLRFAVTGARSEGPILSDCGFFFLSHHLPFSVIQNEFFHQECARCSMYTFQGLELGSMAGVIFKTGCNRNIGNNMDNEREGKNPMQPTCKPSGQNDAPKNENDPHAKILVYMPPHYIICDDVEFIDLLEFGGQPSIGYT</sequence>
<name>A0AAN9Q3W3_CANGL</name>
<reference evidence="2 3" key="1">
    <citation type="submission" date="2024-01" db="EMBL/GenBank/DDBJ databases">
        <title>The genomes of 5 underutilized Papilionoideae crops provide insights into root nodulation and disease resistanc.</title>
        <authorList>
            <person name="Jiang F."/>
        </authorList>
    </citation>
    <scope>NUCLEOTIDE SEQUENCE [LARGE SCALE GENOMIC DNA]</scope>
    <source>
        <strain evidence="2">LVBAO_FW01</strain>
        <tissue evidence="2">Leaves</tissue>
    </source>
</reference>
<protein>
    <submittedName>
        <fullName evidence="2">Uncharacterized protein</fullName>
    </submittedName>
</protein>